<reference evidence="4" key="1">
    <citation type="submission" date="2025-08" db="UniProtKB">
        <authorList>
            <consortium name="RefSeq"/>
        </authorList>
    </citation>
    <scope>IDENTIFICATION</scope>
    <source>
        <tissue evidence="4">Blood</tissue>
    </source>
</reference>
<keyword evidence="2" id="KW-0732">Signal</keyword>
<feature type="signal peptide" evidence="2">
    <location>
        <begin position="1"/>
        <end position="18"/>
    </location>
</feature>
<dbReference type="Proteomes" id="UP001652662">
    <property type="component" value="Chromosome 13"/>
</dbReference>
<dbReference type="GeneID" id="103563310"/>
<feature type="chain" id="PRO_5045036176" evidence="2">
    <location>
        <begin position="19"/>
        <end position="233"/>
    </location>
</feature>
<dbReference type="Gene3D" id="1.20.1250.90">
    <property type="entry name" value="Thymic stromal lymphopoietin"/>
    <property type="match status" value="1"/>
</dbReference>
<dbReference type="PANTHER" id="PTHR38003:SF1">
    <property type="entry name" value="THYMIC STROMAL LYMPHOPOIETIN"/>
    <property type="match status" value="1"/>
</dbReference>
<evidence type="ECO:0000313" key="3">
    <source>
        <dbReference type="Proteomes" id="UP001652662"/>
    </source>
</evidence>
<gene>
    <name evidence="4" type="primary">TSLP</name>
</gene>
<name>A0ABM4KBS5_EQUPR</name>
<sequence>MVFFRKIFILQLVGLVLTYDFTDCNFAKIEEEYQNVIFLALKEYMNGIKSTQFNHTVYCGDRVSKWSALLAFSRKMPGIPGRGDPTACRTPGSGWAPRRRRPSGDNWAAGNLWAGAQLWRPLLFQSGARESVSGLSGMSGEAPPPPTLREERQIRNRDQGKTSGAPPLRVGRGASALGAASWQWPGPRALRAASVSAGPVSLGALCHSHNAPPSFSFSGFFLPPFYPDLFPLT</sequence>
<protein>
    <submittedName>
        <fullName evidence="4">Thymic stromal lymphopoietin isoform X1</fullName>
    </submittedName>
</protein>
<keyword evidence="3" id="KW-1185">Reference proteome</keyword>
<dbReference type="InterPro" id="IPR029189">
    <property type="entry name" value="TSLP"/>
</dbReference>
<dbReference type="InterPro" id="IPR038329">
    <property type="entry name" value="TSLP_sf"/>
</dbReference>
<evidence type="ECO:0000256" key="2">
    <source>
        <dbReference type="SAM" id="SignalP"/>
    </source>
</evidence>
<dbReference type="Pfam" id="PF15216">
    <property type="entry name" value="TSLP"/>
    <property type="match status" value="1"/>
</dbReference>
<evidence type="ECO:0000313" key="4">
    <source>
        <dbReference type="RefSeq" id="XP_070425647.1"/>
    </source>
</evidence>
<accession>A0ABM4KBS5</accession>
<feature type="region of interest" description="Disordered" evidence="1">
    <location>
        <begin position="133"/>
        <end position="172"/>
    </location>
</feature>
<evidence type="ECO:0000256" key="1">
    <source>
        <dbReference type="SAM" id="MobiDB-lite"/>
    </source>
</evidence>
<feature type="compositionally biased region" description="Basic and acidic residues" evidence="1">
    <location>
        <begin position="148"/>
        <end position="160"/>
    </location>
</feature>
<feature type="region of interest" description="Disordered" evidence="1">
    <location>
        <begin position="81"/>
        <end position="103"/>
    </location>
</feature>
<dbReference type="RefSeq" id="XP_070425647.1">
    <property type="nucleotide sequence ID" value="XM_070569546.1"/>
</dbReference>
<dbReference type="PANTHER" id="PTHR38003">
    <property type="entry name" value="THYMIC STROMAL LYMPHOPOIETIN"/>
    <property type="match status" value="1"/>
</dbReference>
<organism evidence="3 4">
    <name type="scientific">Equus przewalskii</name>
    <name type="common">Przewalski's horse</name>
    <name type="synonym">Equus caballus przewalskii</name>
    <dbReference type="NCBI Taxonomy" id="9798"/>
    <lineage>
        <taxon>Eukaryota</taxon>
        <taxon>Metazoa</taxon>
        <taxon>Chordata</taxon>
        <taxon>Craniata</taxon>
        <taxon>Vertebrata</taxon>
        <taxon>Euteleostomi</taxon>
        <taxon>Mammalia</taxon>
        <taxon>Eutheria</taxon>
        <taxon>Laurasiatheria</taxon>
        <taxon>Perissodactyla</taxon>
        <taxon>Equidae</taxon>
        <taxon>Equus</taxon>
    </lineage>
</organism>
<proteinExistence type="predicted"/>